<proteinExistence type="predicted"/>
<evidence type="ECO:0000313" key="2">
    <source>
        <dbReference type="Proteomes" id="UP000807504"/>
    </source>
</evidence>
<keyword evidence="2" id="KW-1185">Reference proteome</keyword>
<accession>A0A8T0FA89</accession>
<sequence length="154" mass="17770">MYEEEFQKKPYHLLPKNDKWWTSKVCRKVFKERQNFKRHTRIRKRWVSADEIAILQDIDEELHLDEKEFITAGSAQLPELSAVCTEIFNRISDTDNDSSSSKLSLSNVHAVNGPSRLPLNESKGSVCQGEFLPKPCHAVSTNVKGWTCKVCQKY</sequence>
<organism evidence="1 2">
    <name type="scientific">Argiope bruennichi</name>
    <name type="common">Wasp spider</name>
    <name type="synonym">Aranea bruennichi</name>
    <dbReference type="NCBI Taxonomy" id="94029"/>
    <lineage>
        <taxon>Eukaryota</taxon>
        <taxon>Metazoa</taxon>
        <taxon>Ecdysozoa</taxon>
        <taxon>Arthropoda</taxon>
        <taxon>Chelicerata</taxon>
        <taxon>Arachnida</taxon>
        <taxon>Araneae</taxon>
        <taxon>Araneomorphae</taxon>
        <taxon>Entelegynae</taxon>
        <taxon>Araneoidea</taxon>
        <taxon>Araneidae</taxon>
        <taxon>Argiope</taxon>
    </lineage>
</organism>
<dbReference type="Proteomes" id="UP000807504">
    <property type="component" value="Unassembled WGS sequence"/>
</dbReference>
<reference evidence="1" key="1">
    <citation type="journal article" date="2020" name="bioRxiv">
        <title>Chromosome-level reference genome of the European wasp spider Argiope bruennichi: a resource for studies on range expansion and evolutionary adaptation.</title>
        <authorList>
            <person name="Sheffer M.M."/>
            <person name="Hoppe A."/>
            <person name="Krehenwinkel H."/>
            <person name="Uhl G."/>
            <person name="Kuss A.W."/>
            <person name="Jensen L."/>
            <person name="Jensen C."/>
            <person name="Gillespie R.G."/>
            <person name="Hoff K.J."/>
            <person name="Prost S."/>
        </authorList>
    </citation>
    <scope>NUCLEOTIDE SEQUENCE</scope>
</reference>
<comment type="caution">
    <text evidence="1">The sequence shown here is derived from an EMBL/GenBank/DDBJ whole genome shotgun (WGS) entry which is preliminary data.</text>
</comment>
<protein>
    <submittedName>
        <fullName evidence="1">Uncharacterized protein</fullName>
    </submittedName>
</protein>
<name>A0A8T0FA89_ARGBR</name>
<gene>
    <name evidence="1" type="ORF">HNY73_009631</name>
</gene>
<dbReference type="EMBL" id="JABXBU010000015">
    <property type="protein sequence ID" value="KAF8788096.1"/>
    <property type="molecule type" value="Genomic_DNA"/>
</dbReference>
<dbReference type="AlphaFoldDB" id="A0A8T0FA89"/>
<evidence type="ECO:0000313" key="1">
    <source>
        <dbReference type="EMBL" id="KAF8788096.1"/>
    </source>
</evidence>
<reference evidence="1" key="2">
    <citation type="submission" date="2020-06" db="EMBL/GenBank/DDBJ databases">
        <authorList>
            <person name="Sheffer M."/>
        </authorList>
    </citation>
    <scope>NUCLEOTIDE SEQUENCE</scope>
</reference>